<gene>
    <name evidence="7" type="primary">mntH</name>
    <name evidence="8" type="ordered locus">Spica_2167</name>
</gene>
<keyword evidence="2 7" id="KW-0813">Transport</keyword>
<dbReference type="GO" id="GO:0046872">
    <property type="term" value="F:metal ion binding"/>
    <property type="evidence" value="ECO:0007669"/>
    <property type="project" value="UniProtKB-UniRule"/>
</dbReference>
<feature type="transmembrane region" description="Helical" evidence="7">
    <location>
        <begin position="341"/>
        <end position="359"/>
    </location>
</feature>
<dbReference type="HAMAP" id="MF_00221">
    <property type="entry name" value="NRAMP"/>
    <property type="match status" value="1"/>
</dbReference>
<organism evidence="8 9">
    <name type="scientific">Gracilinema caldarium (strain ATCC 51460 / DSM 7334 / H1)</name>
    <name type="common">Treponema caldarium</name>
    <dbReference type="NCBI Taxonomy" id="744872"/>
    <lineage>
        <taxon>Bacteria</taxon>
        <taxon>Pseudomonadati</taxon>
        <taxon>Spirochaetota</taxon>
        <taxon>Spirochaetia</taxon>
        <taxon>Spirochaetales</taxon>
        <taxon>Breznakiellaceae</taxon>
        <taxon>Gracilinema</taxon>
    </lineage>
</organism>
<dbReference type="GO" id="GO:0005384">
    <property type="term" value="F:manganese ion transmembrane transporter activity"/>
    <property type="evidence" value="ECO:0007669"/>
    <property type="project" value="TreeGrafter"/>
</dbReference>
<feature type="transmembrane region" description="Helical" evidence="7">
    <location>
        <begin position="209"/>
        <end position="231"/>
    </location>
</feature>
<dbReference type="RefSeq" id="WP_013969578.1">
    <property type="nucleotide sequence ID" value="NC_015732.1"/>
</dbReference>
<keyword evidence="6 7" id="KW-0472">Membrane</keyword>
<evidence type="ECO:0000256" key="4">
    <source>
        <dbReference type="ARBA" id="ARBA00022847"/>
    </source>
</evidence>
<dbReference type="NCBIfam" id="NF001923">
    <property type="entry name" value="PRK00701.1"/>
    <property type="match status" value="1"/>
</dbReference>
<dbReference type="GO" id="GO:0015293">
    <property type="term" value="F:symporter activity"/>
    <property type="evidence" value="ECO:0007669"/>
    <property type="project" value="UniProtKB-UniRule"/>
</dbReference>
<evidence type="ECO:0000256" key="7">
    <source>
        <dbReference type="HAMAP-Rule" id="MF_00221"/>
    </source>
</evidence>
<evidence type="ECO:0000256" key="3">
    <source>
        <dbReference type="ARBA" id="ARBA00022692"/>
    </source>
</evidence>
<dbReference type="PANTHER" id="PTHR11706">
    <property type="entry name" value="SOLUTE CARRIER PROTEIN FAMILY 11 MEMBER"/>
    <property type="match status" value="1"/>
</dbReference>
<evidence type="ECO:0000256" key="5">
    <source>
        <dbReference type="ARBA" id="ARBA00022989"/>
    </source>
</evidence>
<dbReference type="PRINTS" id="PR00447">
    <property type="entry name" value="NATRESASSCMP"/>
</dbReference>
<keyword evidence="7" id="KW-0406">Ion transport</keyword>
<dbReference type="NCBIfam" id="NF037982">
    <property type="entry name" value="Nramp_1"/>
    <property type="match status" value="1"/>
</dbReference>
<name>F8F218_GRAC1</name>
<feature type="transmembrane region" description="Helical" evidence="7">
    <location>
        <begin position="305"/>
        <end position="329"/>
    </location>
</feature>
<keyword evidence="9" id="KW-1185">Reference proteome</keyword>
<evidence type="ECO:0000256" key="6">
    <source>
        <dbReference type="ARBA" id="ARBA00023136"/>
    </source>
</evidence>
<dbReference type="Proteomes" id="UP000000503">
    <property type="component" value="Chromosome"/>
</dbReference>
<evidence type="ECO:0000256" key="1">
    <source>
        <dbReference type="ARBA" id="ARBA00004141"/>
    </source>
</evidence>
<accession>F8F218</accession>
<dbReference type="NCBIfam" id="TIGR01197">
    <property type="entry name" value="nramp"/>
    <property type="match status" value="1"/>
</dbReference>
<evidence type="ECO:0000313" key="8">
    <source>
        <dbReference type="EMBL" id="AEJ20290.1"/>
    </source>
</evidence>
<dbReference type="KEGG" id="scd:Spica_2167"/>
<dbReference type="GO" id="GO:0015086">
    <property type="term" value="F:cadmium ion transmembrane transporter activity"/>
    <property type="evidence" value="ECO:0007669"/>
    <property type="project" value="TreeGrafter"/>
</dbReference>
<dbReference type="Pfam" id="PF01566">
    <property type="entry name" value="Nramp"/>
    <property type="match status" value="1"/>
</dbReference>
<feature type="transmembrane region" description="Helical" evidence="7">
    <location>
        <begin position="404"/>
        <end position="425"/>
    </location>
</feature>
<dbReference type="GO" id="GO:0034755">
    <property type="term" value="P:iron ion transmembrane transport"/>
    <property type="evidence" value="ECO:0007669"/>
    <property type="project" value="TreeGrafter"/>
</dbReference>
<dbReference type="GO" id="GO:0005886">
    <property type="term" value="C:plasma membrane"/>
    <property type="evidence" value="ECO:0007669"/>
    <property type="project" value="UniProtKB-SubCell"/>
</dbReference>
<feature type="transmembrane region" description="Helical" evidence="7">
    <location>
        <begin position="64"/>
        <end position="83"/>
    </location>
</feature>
<keyword evidence="4 7" id="KW-0769">Symport</keyword>
<proteinExistence type="inferred from homology"/>
<keyword evidence="7" id="KW-0997">Cell inner membrane</keyword>
<dbReference type="STRING" id="744872.Spica_2167"/>
<keyword evidence="5 7" id="KW-1133">Transmembrane helix</keyword>
<keyword evidence="7" id="KW-1003">Cell membrane</keyword>
<feature type="transmembrane region" description="Helical" evidence="7">
    <location>
        <begin position="132"/>
        <end position="155"/>
    </location>
</feature>
<dbReference type="PANTHER" id="PTHR11706:SF33">
    <property type="entry name" value="NATURAL RESISTANCE-ASSOCIATED MACROPHAGE PROTEIN 2"/>
    <property type="match status" value="1"/>
</dbReference>
<feature type="transmembrane region" description="Helical" evidence="7">
    <location>
        <begin position="365"/>
        <end position="384"/>
    </location>
</feature>
<feature type="transmembrane region" description="Helical" evidence="7">
    <location>
        <begin position="26"/>
        <end position="44"/>
    </location>
</feature>
<evidence type="ECO:0000256" key="2">
    <source>
        <dbReference type="ARBA" id="ARBA00022448"/>
    </source>
</evidence>
<evidence type="ECO:0000313" key="9">
    <source>
        <dbReference type="Proteomes" id="UP000000503"/>
    </source>
</evidence>
<dbReference type="HOGENOM" id="CLU_020088_2_0_12"/>
<keyword evidence="3 7" id="KW-0812">Transmembrane</keyword>
<feature type="transmembrane region" description="Helical" evidence="7">
    <location>
        <begin position="252"/>
        <end position="275"/>
    </location>
</feature>
<dbReference type="OrthoDB" id="9787548at2"/>
<reference evidence="9" key="1">
    <citation type="journal article" date="2013" name="Stand. Genomic Sci.">
        <title>Genome sequence of the thermophilic fresh-water bacterium Spirochaeta caldaria type strain (H1(T)), reclassification of Spirochaeta caldaria, Spirochaeta stenostrepta, and Spirochaeta zuelzerae in the genus Treponema as Treponema caldaria comb. nov., Treponema stenostrepta comb. nov., and Treponema zuelzerae comb. nov., and emendation of the genus Treponema.</title>
        <authorList>
            <person name="Abt B."/>
            <person name="Goker M."/>
            <person name="Scheuner C."/>
            <person name="Han C."/>
            <person name="Lu M."/>
            <person name="Misra M."/>
            <person name="Lapidus A."/>
            <person name="Nolan M."/>
            <person name="Lucas S."/>
            <person name="Hammon N."/>
            <person name="Deshpande S."/>
            <person name="Cheng J.F."/>
            <person name="Tapia R."/>
            <person name="Goodwin L.A."/>
            <person name="Pitluck S."/>
            <person name="Liolios K."/>
            <person name="Pagani I."/>
            <person name="Ivanova N."/>
            <person name="Mavromatis K."/>
            <person name="Mikhailova N."/>
            <person name="Huntemann M."/>
            <person name="Pati A."/>
            <person name="Chen A."/>
            <person name="Palaniappan K."/>
            <person name="Land M."/>
            <person name="Hauser L."/>
            <person name="Jeffries C.D."/>
            <person name="Rohde M."/>
            <person name="Spring S."/>
            <person name="Gronow S."/>
            <person name="Detter J.C."/>
            <person name="Bristow J."/>
            <person name="Eisen J.A."/>
            <person name="Markowitz V."/>
            <person name="Hugenholtz P."/>
            <person name="Kyrpides N.C."/>
            <person name="Woyke T."/>
            <person name="Klenk H.P."/>
        </authorList>
    </citation>
    <scope>NUCLEOTIDE SEQUENCE</scope>
    <source>
        <strain evidence="9">ATCC 51460 / DSM 7334 / H1</strain>
    </source>
</reference>
<comment type="function">
    <text evidence="7">H(+)-stimulated, divalent metal cation uptake system.</text>
</comment>
<dbReference type="eggNOG" id="COG1914">
    <property type="taxonomic scope" value="Bacteria"/>
</dbReference>
<comment type="similarity">
    <text evidence="7">Belongs to the NRAMP family.</text>
</comment>
<protein>
    <recommendedName>
        <fullName evidence="7">Divalent metal cation transporter MntH</fullName>
    </recommendedName>
</protein>
<dbReference type="InterPro" id="IPR001046">
    <property type="entry name" value="NRAMP_fam"/>
</dbReference>
<feature type="transmembrane region" description="Helical" evidence="7">
    <location>
        <begin position="167"/>
        <end position="186"/>
    </location>
</feature>
<dbReference type="AlphaFoldDB" id="F8F218"/>
<dbReference type="EMBL" id="CP002868">
    <property type="protein sequence ID" value="AEJ20290.1"/>
    <property type="molecule type" value="Genomic_DNA"/>
</dbReference>
<feature type="transmembrane region" description="Helical" evidence="7">
    <location>
        <begin position="104"/>
        <end position="126"/>
    </location>
</feature>
<sequence length="429" mass="46663">MSSTESNKKLQADAQDVLEGKSKKGFFARLLPFMGPAFIASVAYVDPGNFATNIESGAQFGYTLLWVILASNLMAMLIQTLSAKLGIVTGKNLAEHCRLRYPRWFVMALWILMELVAMATDLAEFLGAAVGFNLLLGVPLGVAALLTAITTFLILALERYGFRSLEAVITGFVSVIAISYIIELWIGKPDWSQVWFHTVIPQFKGSKSILLAVGILGATVMPHAIYLHSALMQDRIVVRDTKLLKRLFHYEIVDVVVAMGIASMVNGAMLIMSAATFHSRGLLNVGTLEQAYITLEPLLGKASSWVFALSLLFSGLSSASVGTMAGQVIMQGFMDFEIPLWLRRIITMVPSIVIIMVGVDPTKALVISQVMLSFGLPFAIIPLMNFTGDATIMGELVNAKPTRLLGALVTAIIIILNIYLLYSMIFTGA</sequence>
<comment type="subcellular location">
    <subcellularLocation>
        <location evidence="7">Cell inner membrane</location>
        <topology evidence="7">Multi-pass membrane protein</topology>
    </subcellularLocation>
    <subcellularLocation>
        <location evidence="1">Membrane</location>
        <topology evidence="1">Multi-pass membrane protein</topology>
    </subcellularLocation>
</comment>